<name>A0A418SE10_9RHOB</name>
<dbReference type="OrthoDB" id="7810029at2"/>
<dbReference type="AlphaFoldDB" id="A0A418SE10"/>
<dbReference type="KEGG" id="palw:PSAL_006680"/>
<accession>A0A418SE10</accession>
<protein>
    <submittedName>
        <fullName evidence="1">Uncharacterized protein</fullName>
    </submittedName>
</protein>
<evidence type="ECO:0000313" key="2">
    <source>
        <dbReference type="Proteomes" id="UP000283786"/>
    </source>
</evidence>
<evidence type="ECO:0000313" key="1">
    <source>
        <dbReference type="EMBL" id="QPM89449.1"/>
    </source>
</evidence>
<dbReference type="EMBL" id="CP060436">
    <property type="protein sequence ID" value="QPM89449.1"/>
    <property type="molecule type" value="Genomic_DNA"/>
</dbReference>
<keyword evidence="2" id="KW-1185">Reference proteome</keyword>
<sequence>MSNVIPFTLSRRHAPTPLPRQGDRAGRQAALIALFAQKRRGQGDVFWLKENAELLNILESTGAGRRRAGIPAAPLPDGALSPHQALYDRIEERLRFFPQYYRFFLSICLDLEDLGFGGSKGEALVQQALRVGLADAELSDLQRAEARRLMQRRGRDPIADSTGLTARLLAFAGRSATFAVPNKKAAYELTHICFYLSDYGRLQTDFPRAVQKSLNFAGTLAYLDANADLLAEICVALRQAGQTPPQAWESWLAVETARFQLLDSGNGGGAAGGVMAQDGYHEFLVSNWALGVSGDDAFAHDVPEGRVQFRTPRRAASPLLAMSRHLLEDERRSGDWEVMRGPLAETLWQAEPQALDLLADAEAACEDFPAFFETFARAGSAAIGTRAHLHGVPL</sequence>
<dbReference type="Proteomes" id="UP000283786">
    <property type="component" value="Chromosome"/>
</dbReference>
<proteinExistence type="predicted"/>
<dbReference type="RefSeq" id="WP_119839883.1">
    <property type="nucleotide sequence ID" value="NZ_CP060436.1"/>
</dbReference>
<dbReference type="InterPro" id="IPR054197">
    <property type="entry name" value="DUF6902"/>
</dbReference>
<dbReference type="Pfam" id="PF21843">
    <property type="entry name" value="DUF6902"/>
    <property type="match status" value="1"/>
</dbReference>
<reference evidence="1 2" key="1">
    <citation type="submission" date="2020-08" db="EMBL/GenBank/DDBJ databases">
        <title>Genome sequence of Rhodobacteraceae bacterium Lw-13e.</title>
        <authorList>
            <person name="Poehlein A."/>
            <person name="Wolter L."/>
            <person name="Daniel R."/>
            <person name="Brinkhoff T."/>
        </authorList>
    </citation>
    <scope>NUCLEOTIDE SEQUENCE [LARGE SCALE GENOMIC DNA]</scope>
    <source>
        <strain evidence="1 2">Lw-13e</strain>
    </source>
</reference>
<organism evidence="1 2">
    <name type="scientific">Pseudooceanicola algae</name>
    <dbReference type="NCBI Taxonomy" id="1537215"/>
    <lineage>
        <taxon>Bacteria</taxon>
        <taxon>Pseudomonadati</taxon>
        <taxon>Pseudomonadota</taxon>
        <taxon>Alphaproteobacteria</taxon>
        <taxon>Rhodobacterales</taxon>
        <taxon>Paracoccaceae</taxon>
        <taxon>Pseudooceanicola</taxon>
    </lineage>
</organism>
<gene>
    <name evidence="1" type="ORF">PSAL_006680</name>
</gene>